<sequence>MQANLMRTAFVALMWSLSPSVHSSSGVAPSPEDSSLVEEDAPDGSREDAFEPCSHRARFVRHDMPVPVRVTESPRTLPRPASDNTVPIDAARPQERFSGACGGLLSGVVVPETVMST</sequence>
<keyword evidence="4" id="KW-1185">Reference proteome</keyword>
<accession>A0A4R0Z0K0</accession>
<feature type="region of interest" description="Disordered" evidence="1">
    <location>
        <begin position="67"/>
        <end position="88"/>
    </location>
</feature>
<evidence type="ECO:0008006" key="5">
    <source>
        <dbReference type="Google" id="ProtNLM"/>
    </source>
</evidence>
<protein>
    <recommendedName>
        <fullName evidence="5">Secreted protein</fullName>
    </recommendedName>
</protein>
<organism evidence="3 4">
    <name type="scientific">Dyella soli</name>
    <dbReference type="NCBI Taxonomy" id="522319"/>
    <lineage>
        <taxon>Bacteria</taxon>
        <taxon>Pseudomonadati</taxon>
        <taxon>Pseudomonadota</taxon>
        <taxon>Gammaproteobacteria</taxon>
        <taxon>Lysobacterales</taxon>
        <taxon>Rhodanobacteraceae</taxon>
        <taxon>Dyella</taxon>
    </lineage>
</organism>
<comment type="caution">
    <text evidence="3">The sequence shown here is derived from an EMBL/GenBank/DDBJ whole genome shotgun (WGS) entry which is preliminary data.</text>
</comment>
<dbReference type="EMBL" id="SJTG01000001">
    <property type="protein sequence ID" value="TCI12888.1"/>
    <property type="molecule type" value="Genomic_DNA"/>
</dbReference>
<proteinExistence type="predicted"/>
<gene>
    <name evidence="3" type="ORF">EZM97_06100</name>
</gene>
<reference evidence="3 4" key="1">
    <citation type="submission" date="2019-02" db="EMBL/GenBank/DDBJ databases">
        <title>Dyella amyloliquefaciens sp. nov., isolated from forest soil.</title>
        <authorList>
            <person name="Gao Z.-H."/>
            <person name="Qiu L.-H."/>
        </authorList>
    </citation>
    <scope>NUCLEOTIDE SEQUENCE [LARGE SCALE GENOMIC DNA]</scope>
    <source>
        <strain evidence="3 4">KACC 12747</strain>
    </source>
</reference>
<feature type="signal peptide" evidence="2">
    <location>
        <begin position="1"/>
        <end position="23"/>
    </location>
</feature>
<evidence type="ECO:0000313" key="4">
    <source>
        <dbReference type="Proteomes" id="UP000291822"/>
    </source>
</evidence>
<feature type="chain" id="PRO_5020188322" description="Secreted protein" evidence="2">
    <location>
        <begin position="24"/>
        <end position="117"/>
    </location>
</feature>
<evidence type="ECO:0000256" key="1">
    <source>
        <dbReference type="SAM" id="MobiDB-lite"/>
    </source>
</evidence>
<evidence type="ECO:0000256" key="2">
    <source>
        <dbReference type="SAM" id="SignalP"/>
    </source>
</evidence>
<dbReference type="RefSeq" id="WP_131150331.1">
    <property type="nucleotide sequence ID" value="NZ_SJTG01000001.1"/>
</dbReference>
<keyword evidence="2" id="KW-0732">Signal</keyword>
<dbReference type="Proteomes" id="UP000291822">
    <property type="component" value="Unassembled WGS sequence"/>
</dbReference>
<name>A0A4R0Z0K0_9GAMM</name>
<feature type="region of interest" description="Disordered" evidence="1">
    <location>
        <begin position="20"/>
        <end position="51"/>
    </location>
</feature>
<dbReference type="AlphaFoldDB" id="A0A4R0Z0K0"/>
<feature type="compositionally biased region" description="Low complexity" evidence="1">
    <location>
        <begin position="20"/>
        <end position="31"/>
    </location>
</feature>
<evidence type="ECO:0000313" key="3">
    <source>
        <dbReference type="EMBL" id="TCI12888.1"/>
    </source>
</evidence>